<dbReference type="KEGG" id="ssyi:EKG83_15140"/>
<dbReference type="AlphaFoldDB" id="A0A5Q0GXB2"/>
<evidence type="ECO:0000313" key="2">
    <source>
        <dbReference type="Proteomes" id="UP000325787"/>
    </source>
</evidence>
<proteinExistence type="predicted"/>
<gene>
    <name evidence="1" type="ORF">EKG83_15140</name>
</gene>
<protein>
    <submittedName>
        <fullName evidence="1">Uncharacterized protein</fullName>
    </submittedName>
</protein>
<reference evidence="2" key="1">
    <citation type="journal article" date="2021" name="Curr. Microbiol.">
        <title>Complete genome of nocamycin-producing strain Saccharothrix syringae NRRL B-16468 reveals the biosynthetic potential for secondary metabolites.</title>
        <authorList>
            <person name="Mo X."/>
            <person name="Yang S."/>
        </authorList>
    </citation>
    <scope>NUCLEOTIDE SEQUENCE [LARGE SCALE GENOMIC DNA]</scope>
    <source>
        <strain evidence="2">ATCC 51364 / DSM 43886 / JCM 6844 / KCTC 9398 / NBRC 14523 / NRRL B-16468 / INA 2240</strain>
    </source>
</reference>
<dbReference type="RefSeq" id="WP_033433213.1">
    <property type="nucleotide sequence ID" value="NZ_CP034550.1"/>
</dbReference>
<dbReference type="Proteomes" id="UP000325787">
    <property type="component" value="Chromosome"/>
</dbReference>
<keyword evidence="2" id="KW-1185">Reference proteome</keyword>
<dbReference type="OrthoDB" id="4321398at2"/>
<sequence length="70" mass="8041">MSSEYDDISPEVWEHANKFRRALDAVRLTHRGRPVGEIRQALVKECEAEGIKPWNEVLDDAAYQVSIQTD</sequence>
<name>A0A5Q0GXB2_SACSY</name>
<accession>A0A5Q0GXB2</accession>
<organism evidence="1 2">
    <name type="scientific">Saccharothrix syringae</name>
    <name type="common">Nocardiopsis syringae</name>
    <dbReference type="NCBI Taxonomy" id="103733"/>
    <lineage>
        <taxon>Bacteria</taxon>
        <taxon>Bacillati</taxon>
        <taxon>Actinomycetota</taxon>
        <taxon>Actinomycetes</taxon>
        <taxon>Pseudonocardiales</taxon>
        <taxon>Pseudonocardiaceae</taxon>
        <taxon>Saccharothrix</taxon>
    </lineage>
</organism>
<dbReference type="EMBL" id="CP034550">
    <property type="protein sequence ID" value="QFZ18619.1"/>
    <property type="molecule type" value="Genomic_DNA"/>
</dbReference>
<evidence type="ECO:0000313" key="1">
    <source>
        <dbReference type="EMBL" id="QFZ18619.1"/>
    </source>
</evidence>